<dbReference type="AlphaFoldDB" id="A0A8J4WG73"/>
<evidence type="ECO:0000313" key="2">
    <source>
        <dbReference type="EMBL" id="KAF5400073.1"/>
    </source>
</evidence>
<dbReference type="EMBL" id="LUCH01003487">
    <property type="protein sequence ID" value="KAF5400073.1"/>
    <property type="molecule type" value="Genomic_DNA"/>
</dbReference>
<feature type="compositionally biased region" description="Basic and acidic residues" evidence="1">
    <location>
        <begin position="79"/>
        <end position="96"/>
    </location>
</feature>
<name>A0A8J4WG73_9TREM</name>
<feature type="compositionally biased region" description="Polar residues" evidence="1">
    <location>
        <begin position="64"/>
        <end position="76"/>
    </location>
</feature>
<organism evidence="2 3">
    <name type="scientific">Paragonimus heterotremus</name>
    <dbReference type="NCBI Taxonomy" id="100268"/>
    <lineage>
        <taxon>Eukaryota</taxon>
        <taxon>Metazoa</taxon>
        <taxon>Spiralia</taxon>
        <taxon>Lophotrochozoa</taxon>
        <taxon>Platyhelminthes</taxon>
        <taxon>Trematoda</taxon>
        <taxon>Digenea</taxon>
        <taxon>Plagiorchiida</taxon>
        <taxon>Troglotremata</taxon>
        <taxon>Troglotrematidae</taxon>
        <taxon>Paragonimus</taxon>
    </lineage>
</organism>
<feature type="region of interest" description="Disordered" evidence="1">
    <location>
        <begin position="1"/>
        <end position="29"/>
    </location>
</feature>
<dbReference type="Proteomes" id="UP000748531">
    <property type="component" value="Unassembled WGS sequence"/>
</dbReference>
<sequence>MALKRTSSPSHSLSQSQPQETEKAGKRNQEQLDVVEQRLLETEMQNHALLSRLETICSITQKQRMNNTTESGNTEEMQAENRTKEQSLNKPTEKSIHGGYATTDSENASMIADLRRQLADARSERAQTEHRAEMRMADLRAQLTQADATNRSLQAYLTFLKRSYASVFQPDLTPLLGATDRAINVNLATGGYTNSYWPAKFPSHQVPDEMENSNLSALMPHALPTEKHRC</sequence>
<feature type="compositionally biased region" description="Low complexity" evidence="1">
    <location>
        <begin position="7"/>
        <end position="19"/>
    </location>
</feature>
<accession>A0A8J4WG73</accession>
<dbReference type="OrthoDB" id="413404at2759"/>
<proteinExistence type="predicted"/>
<feature type="region of interest" description="Disordered" evidence="1">
    <location>
        <begin position="64"/>
        <end position="101"/>
    </location>
</feature>
<feature type="compositionally biased region" description="Basic and acidic residues" evidence="1">
    <location>
        <begin position="20"/>
        <end position="29"/>
    </location>
</feature>
<evidence type="ECO:0000313" key="3">
    <source>
        <dbReference type="Proteomes" id="UP000748531"/>
    </source>
</evidence>
<comment type="caution">
    <text evidence="2">The sequence shown here is derived from an EMBL/GenBank/DDBJ whole genome shotgun (WGS) entry which is preliminary data.</text>
</comment>
<keyword evidence="3" id="KW-1185">Reference proteome</keyword>
<protein>
    <submittedName>
        <fullName evidence="2">Uncharacterized protein</fullName>
    </submittedName>
</protein>
<reference evidence="2" key="1">
    <citation type="submission" date="2019-05" db="EMBL/GenBank/DDBJ databases">
        <title>Annotation for the trematode Paragonimus heterotremus.</title>
        <authorList>
            <person name="Choi Y.-J."/>
        </authorList>
    </citation>
    <scope>NUCLEOTIDE SEQUENCE</scope>
    <source>
        <strain evidence="2">LC</strain>
    </source>
</reference>
<evidence type="ECO:0000256" key="1">
    <source>
        <dbReference type="SAM" id="MobiDB-lite"/>
    </source>
</evidence>
<gene>
    <name evidence="2" type="ORF">PHET_06205</name>
</gene>